<feature type="compositionally biased region" description="Low complexity" evidence="1">
    <location>
        <begin position="123"/>
        <end position="143"/>
    </location>
</feature>
<feature type="compositionally biased region" description="Polar residues" evidence="1">
    <location>
        <begin position="94"/>
        <end position="103"/>
    </location>
</feature>
<dbReference type="InterPro" id="IPR027417">
    <property type="entry name" value="P-loop_NTPase"/>
</dbReference>
<feature type="compositionally biased region" description="Polar residues" evidence="1">
    <location>
        <begin position="144"/>
        <end position="154"/>
    </location>
</feature>
<dbReference type="CDD" id="cd01127">
    <property type="entry name" value="TrwB_TraG_TraD_VirD4"/>
    <property type="match status" value="1"/>
</dbReference>
<evidence type="ECO:0000313" key="3">
    <source>
        <dbReference type="EMBL" id="PIT97423.1"/>
    </source>
</evidence>
<dbReference type="AlphaFoldDB" id="A0A2M6WX92"/>
<dbReference type="Gene3D" id="3.40.50.300">
    <property type="entry name" value="P-loop containing nucleotide triphosphate hydrolases"/>
    <property type="match status" value="1"/>
</dbReference>
<feature type="compositionally biased region" description="Basic and acidic residues" evidence="1">
    <location>
        <begin position="741"/>
        <end position="750"/>
    </location>
</feature>
<dbReference type="NCBIfam" id="NF045971">
    <property type="entry name" value="conju_CD1110"/>
    <property type="match status" value="1"/>
</dbReference>
<feature type="domain" description="TraG P-loop" evidence="2">
    <location>
        <begin position="400"/>
        <end position="702"/>
    </location>
</feature>
<organism evidence="3 4">
    <name type="scientific">Candidatus Berkelbacteria bacterium CG10_big_fil_rev_8_21_14_0_10_41_12</name>
    <dbReference type="NCBI Taxonomy" id="1974513"/>
    <lineage>
        <taxon>Bacteria</taxon>
        <taxon>Candidatus Berkelbacteria</taxon>
    </lineage>
</organism>
<protein>
    <submittedName>
        <fullName evidence="3">Conjugal transfer protein TraC</fullName>
    </submittedName>
</protein>
<dbReference type="PANTHER" id="PTHR30121:SF6">
    <property type="entry name" value="SLR6007 PROTEIN"/>
    <property type="match status" value="1"/>
</dbReference>
<dbReference type="PANTHER" id="PTHR30121">
    <property type="entry name" value="UNCHARACTERIZED PROTEIN YJGR-RELATED"/>
    <property type="match status" value="1"/>
</dbReference>
<feature type="compositionally biased region" description="Polar residues" evidence="1">
    <location>
        <begin position="8"/>
        <end position="47"/>
    </location>
</feature>
<accession>A0A2M6WX92</accession>
<proteinExistence type="predicted"/>
<dbReference type="Pfam" id="PF19044">
    <property type="entry name" value="P-loop_TraG"/>
    <property type="match status" value="1"/>
</dbReference>
<dbReference type="InterPro" id="IPR051162">
    <property type="entry name" value="T4SS_component"/>
</dbReference>
<feature type="compositionally biased region" description="Low complexity" evidence="1">
    <location>
        <begin position="52"/>
        <end position="72"/>
    </location>
</feature>
<feature type="region of interest" description="Disordered" evidence="1">
    <location>
        <begin position="1"/>
        <end position="169"/>
    </location>
</feature>
<dbReference type="EMBL" id="PEZV01000011">
    <property type="protein sequence ID" value="PIT97423.1"/>
    <property type="molecule type" value="Genomic_DNA"/>
</dbReference>
<dbReference type="InterPro" id="IPR043964">
    <property type="entry name" value="P-loop_TraG"/>
</dbReference>
<feature type="region of interest" description="Disordered" evidence="1">
    <location>
        <begin position="741"/>
        <end position="784"/>
    </location>
</feature>
<reference evidence="4" key="1">
    <citation type="submission" date="2017-09" db="EMBL/GenBank/DDBJ databases">
        <title>Depth-based differentiation of microbial function through sediment-hosted aquifers and enrichment of novel symbionts in the deep terrestrial subsurface.</title>
        <authorList>
            <person name="Probst A.J."/>
            <person name="Ladd B."/>
            <person name="Jarett J.K."/>
            <person name="Geller-Mcgrath D.E."/>
            <person name="Sieber C.M.K."/>
            <person name="Emerson J.B."/>
            <person name="Anantharaman K."/>
            <person name="Thomas B.C."/>
            <person name="Malmstrom R."/>
            <person name="Stieglmeier M."/>
            <person name="Klingl A."/>
            <person name="Woyke T."/>
            <person name="Ryan C.M."/>
            <person name="Banfield J.F."/>
        </authorList>
    </citation>
    <scope>NUCLEOTIDE SEQUENCE [LARGE SCALE GENOMIC DNA]</scope>
</reference>
<evidence type="ECO:0000313" key="4">
    <source>
        <dbReference type="Proteomes" id="UP000228596"/>
    </source>
</evidence>
<evidence type="ECO:0000256" key="1">
    <source>
        <dbReference type="SAM" id="MobiDB-lite"/>
    </source>
</evidence>
<feature type="compositionally biased region" description="Polar residues" evidence="1">
    <location>
        <begin position="768"/>
        <end position="784"/>
    </location>
</feature>
<dbReference type="Gene3D" id="1.10.8.730">
    <property type="match status" value="1"/>
</dbReference>
<evidence type="ECO:0000259" key="2">
    <source>
        <dbReference type="Pfam" id="PF19044"/>
    </source>
</evidence>
<gene>
    <name evidence="3" type="ORF">COT77_01565</name>
</gene>
<dbReference type="Proteomes" id="UP000228596">
    <property type="component" value="Unassembled WGS sequence"/>
</dbReference>
<name>A0A2M6WX92_9BACT</name>
<dbReference type="SUPFAM" id="SSF52540">
    <property type="entry name" value="P-loop containing nucleoside triphosphate hydrolases"/>
    <property type="match status" value="1"/>
</dbReference>
<sequence>MDPKQDNPQDTQVGLNADATPQTSQASLSKAAATSQAGQPQAATLTPASALPQAPTQSNPPQTQTPTPNATPVPEHLTSAQSDAPAANAPAGQVGQTPNTKSVPTPVAEIQNIDLTKSPPPSAGQAVPQQVQAPQSQPQQQQPRSTGQVTTPSEEQAPPQIKLSSSEVRKQTKTIEENSASMLDFIAPASFTANPNYIQINNNFIKSIFVYSYPKFLNSNWLSPIINYDLDMDAAMHLEPMDSGTFMTTLKKQAGRLESTRQIEQEKGLVRNPELDNAIANIDQLREDLQTGQQRIFKFGLYFTIYGKKLEDLNSAIEQLVSNLGGMLVYTKQTIFQMEQGYNTTLPLGEDNLKITKNLDTNSLSTTFPFVSAELTSNKGILYGINRHNNSLILFDRFELENANEVVFAKSGAGKSYTIKLEALRSLMLGTDVVVIDPENEYQPLCEAVGGSFLEFSLNSEKRINPFDLPKAIEGETGEVVLRTAITDLKGLINLMVEKVTPEEDAILDTSIYETYALRDITADPATHSNNPPLLSDLQSVLQNTSGAESLARRLQKYTTGTFAGLFNQPTNFDLDRGFVVFSIRNLEEVLRPLGMYLILNYIWTKIRFEMRKRLLIIDEAWILMQYPDSAKYIYSLAKRARKYYLGLTVISQDVEDFLNSEQGRAILNNSSLQILLKQSPAAIDKIAEVFNLTDGEKFLLLESDVGEGLFFAGASHVAIKVVASYAEDQIITTDPRQLLEQKKTEEQNAKMEGQAITPVSGAPQEQPPVQNTNPPVSGTTQEK</sequence>
<comment type="caution">
    <text evidence="3">The sequence shown here is derived from an EMBL/GenBank/DDBJ whole genome shotgun (WGS) entry which is preliminary data.</text>
</comment>